<evidence type="ECO:0000313" key="3">
    <source>
        <dbReference type="Proteomes" id="UP000093501"/>
    </source>
</evidence>
<comment type="caution">
    <text evidence="2">The sequence shown here is derived from an EMBL/GenBank/DDBJ whole genome shotgun (WGS) entry which is preliminary data.</text>
</comment>
<keyword evidence="3" id="KW-1185">Reference proteome</keyword>
<dbReference type="InterPro" id="IPR004365">
    <property type="entry name" value="NA-bd_OB_tRNA"/>
</dbReference>
<feature type="domain" description="OB" evidence="1">
    <location>
        <begin position="46"/>
        <end position="116"/>
    </location>
</feature>
<dbReference type="CDD" id="cd04488">
    <property type="entry name" value="RecG_wedge_OBF"/>
    <property type="match status" value="1"/>
</dbReference>
<dbReference type="RefSeq" id="WP_068752039.1">
    <property type="nucleotide sequence ID" value="NZ_LR214441.1"/>
</dbReference>
<evidence type="ECO:0000259" key="1">
    <source>
        <dbReference type="Pfam" id="PF01336"/>
    </source>
</evidence>
<dbReference type="InterPro" id="IPR012340">
    <property type="entry name" value="NA-bd_OB-fold"/>
</dbReference>
<dbReference type="Proteomes" id="UP000093501">
    <property type="component" value="Unassembled WGS sequence"/>
</dbReference>
<proteinExistence type="predicted"/>
<dbReference type="AlphaFoldDB" id="A0A1C0AJY8"/>
<organism evidence="2 3">
    <name type="scientific">Tessaracoccus lapidicaptus</name>
    <dbReference type="NCBI Taxonomy" id="1427523"/>
    <lineage>
        <taxon>Bacteria</taxon>
        <taxon>Bacillati</taxon>
        <taxon>Actinomycetota</taxon>
        <taxon>Actinomycetes</taxon>
        <taxon>Propionibacteriales</taxon>
        <taxon>Propionibacteriaceae</taxon>
        <taxon>Tessaracoccus</taxon>
    </lineage>
</organism>
<gene>
    <name evidence="2" type="ORF">BCR15_06425</name>
</gene>
<dbReference type="Pfam" id="PF01336">
    <property type="entry name" value="tRNA_anti-codon"/>
    <property type="match status" value="1"/>
</dbReference>
<dbReference type="Gene3D" id="2.40.50.140">
    <property type="entry name" value="Nucleic acid-binding proteins"/>
    <property type="match status" value="1"/>
</dbReference>
<protein>
    <recommendedName>
        <fullName evidence="1">OB domain-containing protein</fullName>
    </recommendedName>
</protein>
<reference evidence="3" key="1">
    <citation type="submission" date="2016-07" db="EMBL/GenBank/DDBJ databases">
        <authorList>
            <person name="Florea S."/>
            <person name="Webb J.S."/>
            <person name="Jaromczyk J."/>
            <person name="Schardl C.L."/>
        </authorList>
    </citation>
    <scope>NUCLEOTIDE SEQUENCE [LARGE SCALE GENOMIC DNA]</scope>
    <source>
        <strain evidence="3">IPBSL-7</strain>
    </source>
</reference>
<name>A0A1C0AJY8_9ACTN</name>
<accession>A0A1C0AJY8</accession>
<dbReference type="EMBL" id="MBQD01000023">
    <property type="protein sequence ID" value="OCL32932.1"/>
    <property type="molecule type" value="Genomic_DNA"/>
</dbReference>
<evidence type="ECO:0000313" key="2">
    <source>
        <dbReference type="EMBL" id="OCL32932.1"/>
    </source>
</evidence>
<sequence>MGKRPWGERLRRYFLSHEELEATELREQAAVAGAQPLAACPVRSRVTLRGTITSVTSDAAHGWLEAEVSDGSGTVRLVWMGRDHLECLLPGRTILVEGRLADDRGQCVIYNPDFRIVPQSS</sequence>